<evidence type="ECO:0000313" key="3">
    <source>
        <dbReference type="Proteomes" id="UP001164439"/>
    </source>
</evidence>
<feature type="signal peptide" evidence="1">
    <location>
        <begin position="1"/>
        <end position="30"/>
    </location>
</feature>
<feature type="chain" id="PRO_5047351819" evidence="1">
    <location>
        <begin position="31"/>
        <end position="136"/>
    </location>
</feature>
<keyword evidence="1" id="KW-0732">Signal</keyword>
<evidence type="ECO:0000313" key="2">
    <source>
        <dbReference type="EMBL" id="WAZ22570.1"/>
    </source>
</evidence>
<sequence length="136" mass="14517">MNFKRKLVNLALAGGLAVGGLAATTSPASAAKDNCPANALCLWQRTGWVTNPEFVARSTAACFDLTDPKYGVGTFTWGIGSYWNRLPVKVDVYHLDPIKYTLHLDGTIRSGGFSSDSKSGNFGDNGYICIGGARRP</sequence>
<proteinExistence type="predicted"/>
<name>A0ABY7KFX2_9ACTN</name>
<dbReference type="EMBL" id="CP114413">
    <property type="protein sequence ID" value="WAZ22570.1"/>
    <property type="molecule type" value="Genomic_DNA"/>
</dbReference>
<accession>A0ABY7KFX2</accession>
<keyword evidence="3" id="KW-1185">Reference proteome</keyword>
<dbReference type="RefSeq" id="WP_269660181.1">
    <property type="nucleotide sequence ID" value="NZ_CP114413.1"/>
</dbReference>
<protein>
    <submittedName>
        <fullName evidence="2">Peptidase inhibitor</fullName>
    </submittedName>
</protein>
<organism evidence="2 3">
    <name type="scientific">Streptomyces cinnabarinus</name>
    <dbReference type="NCBI Taxonomy" id="67287"/>
    <lineage>
        <taxon>Bacteria</taxon>
        <taxon>Bacillati</taxon>
        <taxon>Actinomycetota</taxon>
        <taxon>Actinomycetes</taxon>
        <taxon>Kitasatosporales</taxon>
        <taxon>Streptomycetaceae</taxon>
        <taxon>Streptomyces</taxon>
    </lineage>
</organism>
<reference evidence="2" key="1">
    <citation type="submission" date="2022-12" db="EMBL/GenBank/DDBJ databases">
        <authorList>
            <person name="Ruckert C."/>
            <person name="Busche T."/>
            <person name="Kalinowski J."/>
            <person name="Wittmann C."/>
        </authorList>
    </citation>
    <scope>NUCLEOTIDE SEQUENCE</scope>
    <source>
        <strain evidence="2">DSM 40467</strain>
    </source>
</reference>
<dbReference type="Proteomes" id="UP001164439">
    <property type="component" value="Chromosome"/>
</dbReference>
<gene>
    <name evidence="2" type="ORF">STRCI_003832</name>
</gene>
<evidence type="ECO:0000256" key="1">
    <source>
        <dbReference type="SAM" id="SignalP"/>
    </source>
</evidence>